<dbReference type="EMBL" id="FQZT01000003">
    <property type="protein sequence ID" value="SHI89791.1"/>
    <property type="molecule type" value="Genomic_DNA"/>
</dbReference>
<dbReference type="InterPro" id="IPR054686">
    <property type="entry name" value="GSU3473-like"/>
</dbReference>
<reference evidence="1 2" key="1">
    <citation type="submission" date="2016-11" db="EMBL/GenBank/DDBJ databases">
        <authorList>
            <person name="Jaros S."/>
            <person name="Januszkiewicz K."/>
            <person name="Wedrychowicz H."/>
        </authorList>
    </citation>
    <scope>NUCLEOTIDE SEQUENCE [LARGE SCALE GENOMIC DNA]</scope>
    <source>
        <strain evidence="1 2">DSM 5091</strain>
    </source>
</reference>
<organism evidence="1 2">
    <name type="scientific">Malonomonas rubra DSM 5091</name>
    <dbReference type="NCBI Taxonomy" id="1122189"/>
    <lineage>
        <taxon>Bacteria</taxon>
        <taxon>Pseudomonadati</taxon>
        <taxon>Thermodesulfobacteriota</taxon>
        <taxon>Desulfuromonadia</taxon>
        <taxon>Desulfuromonadales</taxon>
        <taxon>Geopsychrobacteraceae</taxon>
        <taxon>Malonomonas</taxon>
    </lineage>
</organism>
<dbReference type="OrthoDB" id="5405882at2"/>
<keyword evidence="2" id="KW-1185">Reference proteome</keyword>
<dbReference type="Proteomes" id="UP000184171">
    <property type="component" value="Unassembled WGS sequence"/>
</dbReference>
<sequence>MIRVIYRDGKEDLVTQKFLDILLFMGEVQMFQRDEDWAVVGVDPLRAESRQLFDGQDRRLHQQVDLAPLQMCC</sequence>
<evidence type="ECO:0000313" key="2">
    <source>
        <dbReference type="Proteomes" id="UP000184171"/>
    </source>
</evidence>
<dbReference type="RefSeq" id="WP_072906416.1">
    <property type="nucleotide sequence ID" value="NZ_FQZT01000003.1"/>
</dbReference>
<proteinExistence type="predicted"/>
<name>A0A1M6EWN9_MALRU</name>
<gene>
    <name evidence="1" type="ORF">SAMN02745165_01062</name>
</gene>
<dbReference type="AlphaFoldDB" id="A0A1M6EWN9"/>
<accession>A0A1M6EWN9</accession>
<dbReference type="NCBIfam" id="NF045719">
    <property type="entry name" value="GSU3473_fam"/>
    <property type="match status" value="1"/>
</dbReference>
<protein>
    <submittedName>
        <fullName evidence="1">Uncharacterized protein</fullName>
    </submittedName>
</protein>
<evidence type="ECO:0000313" key="1">
    <source>
        <dbReference type="EMBL" id="SHI89791.1"/>
    </source>
</evidence>